<evidence type="ECO:0000313" key="13">
    <source>
        <dbReference type="Proteomes" id="UP000254051"/>
    </source>
</evidence>
<proteinExistence type="predicted"/>
<dbReference type="FunFam" id="3.50.30.50:FF:000001">
    <property type="entry name" value="Kynurenine formamidase"/>
    <property type="match status" value="1"/>
</dbReference>
<evidence type="ECO:0000256" key="5">
    <source>
        <dbReference type="ARBA" id="ARBA00014889"/>
    </source>
</evidence>
<keyword evidence="6" id="KW-0479">Metal-binding</keyword>
<evidence type="ECO:0000256" key="7">
    <source>
        <dbReference type="ARBA" id="ARBA00022801"/>
    </source>
</evidence>
<dbReference type="Gene3D" id="3.50.30.50">
    <property type="entry name" value="Putative cyclase"/>
    <property type="match status" value="1"/>
</dbReference>
<organism evidence="12 13">
    <name type="scientific">Faecalicatena contorta</name>
    <dbReference type="NCBI Taxonomy" id="39482"/>
    <lineage>
        <taxon>Bacteria</taxon>
        <taxon>Bacillati</taxon>
        <taxon>Bacillota</taxon>
        <taxon>Clostridia</taxon>
        <taxon>Lachnospirales</taxon>
        <taxon>Lachnospiraceae</taxon>
        <taxon>Faecalicatena</taxon>
    </lineage>
</organism>
<sequence length="205" mass="22601">MKILDISMPITENMNVYKDDPAKRPVITVVSDFSNGSAHETKIEMNVHTGTHIDMPLHMLENGQTIENINLEKVFTKCKVFDFVHAEEKISEEHLSGKTISEGDFILLKTKNSLVENPGKDFIYLDKSGAEYLAGKKVCGVGIDSLGIERNQPGHETHKILLSSEIVILEGLLLKNIEEGEYFLSALPINVPGADGAPVRAVLFA</sequence>
<comment type="function">
    <text evidence="2">Catalyzes the hydrolysis of N-formyl-L-kynurenine to L-kynurenine, the second step in the kynurenine pathway of tryptophan degradation.</text>
</comment>
<dbReference type="SUPFAM" id="SSF102198">
    <property type="entry name" value="Putative cyclase"/>
    <property type="match status" value="1"/>
</dbReference>
<evidence type="ECO:0000256" key="4">
    <source>
        <dbReference type="ARBA" id="ARBA00012930"/>
    </source>
</evidence>
<evidence type="ECO:0000256" key="1">
    <source>
        <dbReference type="ARBA" id="ARBA00001947"/>
    </source>
</evidence>
<evidence type="ECO:0000256" key="6">
    <source>
        <dbReference type="ARBA" id="ARBA00022723"/>
    </source>
</evidence>
<dbReference type="OrthoDB" id="9796085at2"/>
<evidence type="ECO:0000256" key="10">
    <source>
        <dbReference type="ARBA" id="ARBA00048496"/>
    </source>
</evidence>
<dbReference type="Pfam" id="PF04199">
    <property type="entry name" value="Cyclase"/>
    <property type="match status" value="1"/>
</dbReference>
<comment type="cofactor">
    <cofactor evidence="1">
        <name>Zn(2+)</name>
        <dbReference type="ChEBI" id="CHEBI:29105"/>
    </cofactor>
</comment>
<dbReference type="PANTHER" id="PTHR31118">
    <property type="entry name" value="CYCLASE-LIKE PROTEIN 2"/>
    <property type="match status" value="1"/>
</dbReference>
<name>A0A315ZQ82_9FIRM</name>
<dbReference type="EC" id="3.5.1.9" evidence="4"/>
<comment type="catalytic activity">
    <reaction evidence="10">
        <text>N-formyl-L-kynurenine + H2O = L-kynurenine + formate + H(+)</text>
        <dbReference type="Rhea" id="RHEA:13009"/>
        <dbReference type="ChEBI" id="CHEBI:15377"/>
        <dbReference type="ChEBI" id="CHEBI:15378"/>
        <dbReference type="ChEBI" id="CHEBI:15740"/>
        <dbReference type="ChEBI" id="CHEBI:57959"/>
        <dbReference type="ChEBI" id="CHEBI:58629"/>
        <dbReference type="EC" id="3.5.1.9"/>
    </reaction>
</comment>
<evidence type="ECO:0000256" key="11">
    <source>
        <dbReference type="ARBA" id="ARBA00060547"/>
    </source>
</evidence>
<dbReference type="EMBL" id="UHJJ01000021">
    <property type="protein sequence ID" value="SUQ16106.1"/>
    <property type="molecule type" value="Genomic_DNA"/>
</dbReference>
<evidence type="ECO:0000256" key="8">
    <source>
        <dbReference type="ARBA" id="ARBA00022833"/>
    </source>
</evidence>
<protein>
    <recommendedName>
        <fullName evidence="5">Kynurenine formamidase</fullName>
        <ecNumber evidence="4">3.5.1.9</ecNumber>
    </recommendedName>
</protein>
<keyword evidence="7" id="KW-0378">Hydrolase</keyword>
<dbReference type="GO" id="GO:0019441">
    <property type="term" value="P:L-tryptophan catabolic process to kynurenine"/>
    <property type="evidence" value="ECO:0007669"/>
    <property type="project" value="InterPro"/>
</dbReference>
<dbReference type="InterPro" id="IPR037175">
    <property type="entry name" value="KFase_sf"/>
</dbReference>
<dbReference type="InterPro" id="IPR007325">
    <property type="entry name" value="KFase/CYL"/>
</dbReference>
<evidence type="ECO:0000256" key="2">
    <source>
        <dbReference type="ARBA" id="ARBA00002204"/>
    </source>
</evidence>
<dbReference type="GO" id="GO:0046872">
    <property type="term" value="F:metal ion binding"/>
    <property type="evidence" value="ECO:0007669"/>
    <property type="project" value="UniProtKB-KW"/>
</dbReference>
<evidence type="ECO:0000256" key="3">
    <source>
        <dbReference type="ARBA" id="ARBA00011738"/>
    </source>
</evidence>
<keyword evidence="9" id="KW-0823">Tryptophan catabolism</keyword>
<dbReference type="RefSeq" id="WP_109714516.1">
    <property type="nucleotide sequence ID" value="NZ_QGDS01000021.1"/>
</dbReference>
<dbReference type="Proteomes" id="UP000254051">
    <property type="component" value="Unassembled WGS sequence"/>
</dbReference>
<reference evidence="13" key="1">
    <citation type="submission" date="2017-07" db="EMBL/GenBank/DDBJ databases">
        <authorList>
            <person name="Varghese N."/>
            <person name="Submissions S."/>
        </authorList>
    </citation>
    <scope>NUCLEOTIDE SEQUENCE [LARGE SCALE GENOMIC DNA]</scope>
    <source>
        <strain evidence="13">NLAE-zl-C134</strain>
    </source>
</reference>
<dbReference type="GO" id="GO:0004061">
    <property type="term" value="F:arylformamidase activity"/>
    <property type="evidence" value="ECO:0007669"/>
    <property type="project" value="UniProtKB-EC"/>
</dbReference>
<comment type="pathway">
    <text evidence="11">Amino-acid degradation; L-tryptophan degradation via kynurenine pathway; L-kynurenine from L-tryptophan: step 2/2.</text>
</comment>
<accession>A0A315ZQ82</accession>
<comment type="subunit">
    <text evidence="3">Homodimer.</text>
</comment>
<keyword evidence="8" id="KW-0862">Zinc</keyword>
<gene>
    <name evidence="12" type="ORF">SAMN05216529_12140</name>
</gene>
<dbReference type="PANTHER" id="PTHR31118:SF12">
    <property type="entry name" value="CYCLASE-LIKE PROTEIN 2"/>
    <property type="match status" value="1"/>
</dbReference>
<evidence type="ECO:0000313" key="12">
    <source>
        <dbReference type="EMBL" id="SUQ16106.1"/>
    </source>
</evidence>
<keyword evidence="13" id="KW-1185">Reference proteome</keyword>
<evidence type="ECO:0000256" key="9">
    <source>
        <dbReference type="ARBA" id="ARBA00023079"/>
    </source>
</evidence>
<dbReference type="AlphaFoldDB" id="A0A315ZQ82"/>